<dbReference type="Gene3D" id="3.40.50.150">
    <property type="entry name" value="Vaccinia Virus protein VP39"/>
    <property type="match status" value="1"/>
</dbReference>
<dbReference type="PROSITE" id="PS51687">
    <property type="entry name" value="SAM_MT_RNA_M5U"/>
    <property type="match status" value="1"/>
</dbReference>
<evidence type="ECO:0000313" key="7">
    <source>
        <dbReference type="EMBL" id="AGG67034.1"/>
    </source>
</evidence>
<dbReference type="InterPro" id="IPR010280">
    <property type="entry name" value="U5_MeTrfase_fam"/>
</dbReference>
<evidence type="ECO:0000313" key="8">
    <source>
        <dbReference type="Proteomes" id="UP000011760"/>
    </source>
</evidence>
<dbReference type="OrthoDB" id="9804590at2"/>
<dbReference type="KEGG" id="ccn:H924_07960"/>
<dbReference type="PROSITE" id="PS01230">
    <property type="entry name" value="TRMA_1"/>
    <property type="match status" value="1"/>
</dbReference>
<keyword evidence="8" id="KW-1185">Reference proteome</keyword>
<dbReference type="HOGENOM" id="CLU_014689_7_0_11"/>
<keyword evidence="3 4" id="KW-0949">S-adenosyl-L-methionine</keyword>
<dbReference type="Pfam" id="PF01938">
    <property type="entry name" value="TRAM"/>
    <property type="match status" value="1"/>
</dbReference>
<dbReference type="STRING" id="1121353.H924_07960"/>
<keyword evidence="1 4" id="KW-0489">Methyltransferase</keyword>
<feature type="binding site" evidence="4">
    <location>
        <position position="341"/>
    </location>
    <ligand>
        <name>S-adenosyl-L-methionine</name>
        <dbReference type="ChEBI" id="CHEBI:59789"/>
    </ligand>
</feature>
<accession>M1ULQ3</accession>
<protein>
    <recommendedName>
        <fullName evidence="6">TRAM domain-containing protein</fullName>
    </recommendedName>
</protein>
<dbReference type="SUPFAM" id="SSF53335">
    <property type="entry name" value="S-adenosyl-L-methionine-dependent methyltransferases"/>
    <property type="match status" value="1"/>
</dbReference>
<evidence type="ECO:0000259" key="6">
    <source>
        <dbReference type="PROSITE" id="PS50926"/>
    </source>
</evidence>
<dbReference type="AlphaFoldDB" id="M1ULQ3"/>
<comment type="similarity">
    <text evidence="4">Belongs to the class I-like SAM-binding methyltransferase superfamily. RNA M5U methyltransferase family.</text>
</comment>
<feature type="binding site" evidence="4">
    <location>
        <position position="278"/>
    </location>
    <ligand>
        <name>S-adenosyl-L-methionine</name>
        <dbReference type="ChEBI" id="CHEBI:59789"/>
    </ligand>
</feature>
<reference evidence="7 8" key="1">
    <citation type="submission" date="2013-02" db="EMBL/GenBank/DDBJ databases">
        <title>The complete genome sequence of Corynebacterium callunae DSM 20147.</title>
        <authorList>
            <person name="Ruckert C."/>
            <person name="Albersmeier A."/>
            <person name="Kalinowski J."/>
        </authorList>
    </citation>
    <scope>NUCLEOTIDE SEQUENCE [LARGE SCALE GENOMIC DNA]</scope>
    <source>
        <strain evidence="7 8">DSM 20147</strain>
    </source>
</reference>
<evidence type="ECO:0000256" key="4">
    <source>
        <dbReference type="PROSITE-ProRule" id="PRU01024"/>
    </source>
</evidence>
<dbReference type="PROSITE" id="PS50926">
    <property type="entry name" value="TRAM"/>
    <property type="match status" value="1"/>
</dbReference>
<dbReference type="GO" id="GO:0070041">
    <property type="term" value="F:rRNA (uridine-C5-)-methyltransferase activity"/>
    <property type="evidence" value="ECO:0007669"/>
    <property type="project" value="TreeGrafter"/>
</dbReference>
<evidence type="ECO:0000256" key="3">
    <source>
        <dbReference type="ARBA" id="ARBA00022691"/>
    </source>
</evidence>
<sequence>MTETAELTKGDVISVEVIRPAHGGEGIAHHDGRVIFVQGGFPGDDVDVEISQLKKKWARGQVVKVNKPSVDRVESRCAAAAAGAGCCDYAELNPAAELRLKTQVLTDQLERIGGLARLGTPELFDLQPTSGWRTRVRLGVDASGRAGFRKPKSNDLVTEVTCSQVVPALLDGLMGEGAQRFTPGSEIIAAIDDKGQRHVIEAHKAPRGRRTETVLKVLEGTGNVEQTVGNYTWTFPVSSFWQAHSAAPAAYSGFIAEVLEGLELSDVDKRGPVAWDLYGGVGLFAPVIVDKLGARVHSVELSAGSAEAGEIALEGLPVTFHTGRVEGVTSQLNSPHVVVLDPPRTGAGAEVLKSIAEANPQLVIHIGCDPATFSRDVADWNTNGYTLERLAVFNAFPGTHHFETIGVFIPKG</sequence>
<gene>
    <name evidence="7" type="ORF">H924_07960</name>
</gene>
<dbReference type="CDD" id="cd02440">
    <property type="entry name" value="AdoMet_MTases"/>
    <property type="match status" value="1"/>
</dbReference>
<dbReference type="PANTHER" id="PTHR11061">
    <property type="entry name" value="RNA M5U METHYLTRANSFERASE"/>
    <property type="match status" value="1"/>
</dbReference>
<dbReference type="SUPFAM" id="SSF50249">
    <property type="entry name" value="Nucleic acid-binding proteins"/>
    <property type="match status" value="1"/>
</dbReference>
<dbReference type="RefSeq" id="WP_015651465.1">
    <property type="nucleotide sequence ID" value="NC_020506.1"/>
</dbReference>
<feature type="active site" evidence="5">
    <location>
        <position position="368"/>
    </location>
</feature>
<dbReference type="PATRIC" id="fig|1121353.3.peg.1623"/>
<keyword evidence="2 4" id="KW-0808">Transferase</keyword>
<dbReference type="Proteomes" id="UP000011760">
    <property type="component" value="Chromosome"/>
</dbReference>
<dbReference type="PANTHER" id="PTHR11061:SF30">
    <property type="entry name" value="TRNA (URACIL(54)-C(5))-METHYLTRANSFERASE"/>
    <property type="match status" value="1"/>
</dbReference>
<dbReference type="InterPro" id="IPR012340">
    <property type="entry name" value="NA-bd_OB-fold"/>
</dbReference>
<evidence type="ECO:0000256" key="2">
    <source>
        <dbReference type="ARBA" id="ARBA00022679"/>
    </source>
</evidence>
<dbReference type="EMBL" id="CP004354">
    <property type="protein sequence ID" value="AGG67034.1"/>
    <property type="molecule type" value="Genomic_DNA"/>
</dbReference>
<dbReference type="Pfam" id="PF05958">
    <property type="entry name" value="tRNA_U5-meth_tr"/>
    <property type="match status" value="1"/>
</dbReference>
<evidence type="ECO:0000256" key="1">
    <source>
        <dbReference type="ARBA" id="ARBA00022603"/>
    </source>
</evidence>
<dbReference type="InterPro" id="IPR029063">
    <property type="entry name" value="SAM-dependent_MTases_sf"/>
</dbReference>
<dbReference type="InterPro" id="IPR030390">
    <property type="entry name" value="MeTrfase_TrmA_AS"/>
</dbReference>
<evidence type="ECO:0000256" key="5">
    <source>
        <dbReference type="PROSITE-ProRule" id="PRU10015"/>
    </source>
</evidence>
<proteinExistence type="inferred from homology"/>
<feature type="active site" description="Nucleophile" evidence="4">
    <location>
        <position position="368"/>
    </location>
</feature>
<feature type="domain" description="TRAM" evidence="6">
    <location>
        <begin position="6"/>
        <end position="64"/>
    </location>
</feature>
<dbReference type="GO" id="GO:0070475">
    <property type="term" value="P:rRNA base methylation"/>
    <property type="evidence" value="ECO:0007669"/>
    <property type="project" value="TreeGrafter"/>
</dbReference>
<feature type="binding site" evidence="4">
    <location>
        <position position="242"/>
    </location>
    <ligand>
        <name>S-adenosyl-L-methionine</name>
        <dbReference type="ChEBI" id="CHEBI:59789"/>
    </ligand>
</feature>
<organism evidence="7 8">
    <name type="scientific">Corynebacterium callunae DSM 20147</name>
    <dbReference type="NCBI Taxonomy" id="1121353"/>
    <lineage>
        <taxon>Bacteria</taxon>
        <taxon>Bacillati</taxon>
        <taxon>Actinomycetota</taxon>
        <taxon>Actinomycetes</taxon>
        <taxon>Mycobacteriales</taxon>
        <taxon>Corynebacteriaceae</taxon>
        <taxon>Corynebacterium</taxon>
    </lineage>
</organism>
<name>M1ULQ3_9CORY</name>
<dbReference type="Gene3D" id="2.40.50.140">
    <property type="entry name" value="Nucleic acid-binding proteins"/>
    <property type="match status" value="1"/>
</dbReference>
<dbReference type="InterPro" id="IPR002792">
    <property type="entry name" value="TRAM_dom"/>
</dbReference>
<feature type="binding site" evidence="4">
    <location>
        <position position="300"/>
    </location>
    <ligand>
        <name>S-adenosyl-L-methionine</name>
        <dbReference type="ChEBI" id="CHEBI:59789"/>
    </ligand>
</feature>
<dbReference type="eggNOG" id="COG2265">
    <property type="taxonomic scope" value="Bacteria"/>
</dbReference>